<dbReference type="RefSeq" id="WP_146319293.1">
    <property type="nucleotide sequence ID" value="NZ_VCQV01000031.1"/>
</dbReference>
<reference evidence="1 2" key="1">
    <citation type="submission" date="2019-05" db="EMBL/GenBank/DDBJ databases">
        <authorList>
            <person name="Lee S.D."/>
        </authorList>
    </citation>
    <scope>NUCLEOTIDE SEQUENCE [LARGE SCALE GENOMIC DNA]</scope>
    <source>
        <strain evidence="1 2">C5-26</strain>
    </source>
</reference>
<accession>A0A563DVB5</accession>
<evidence type="ECO:0000313" key="2">
    <source>
        <dbReference type="Proteomes" id="UP000320244"/>
    </source>
</evidence>
<name>A0A563DVB5_9MICO</name>
<keyword evidence="2" id="KW-1185">Reference proteome</keyword>
<protein>
    <submittedName>
        <fullName evidence="1">Uncharacterized protein</fullName>
    </submittedName>
</protein>
<gene>
    <name evidence="1" type="ORF">FGL98_18725</name>
</gene>
<dbReference type="OrthoDB" id="1188001at2"/>
<dbReference type="AlphaFoldDB" id="A0A563DVB5"/>
<dbReference type="EMBL" id="VCQV01000031">
    <property type="protein sequence ID" value="TWP34136.1"/>
    <property type="molecule type" value="Genomic_DNA"/>
</dbReference>
<proteinExistence type="predicted"/>
<dbReference type="Proteomes" id="UP000320244">
    <property type="component" value="Unassembled WGS sequence"/>
</dbReference>
<comment type="caution">
    <text evidence="1">The sequence shown here is derived from an EMBL/GenBank/DDBJ whole genome shotgun (WGS) entry which is preliminary data.</text>
</comment>
<sequence>MQDVPRRAGVEGVDGIYALRQSIEEWLAGRGVQQWGHGEVPRSFIEAQVATGEWHVIGAQWRPAGALRYLRQDKDVWPGHSEAAAYVHGLMVQRAQRARV</sequence>
<reference evidence="1 2" key="2">
    <citation type="submission" date="2019-08" db="EMBL/GenBank/DDBJ databases">
        <title>Jejuicoccus antrihumi gen. nov., sp. nov., a new member of the family Dermacoccaceae isolated from a cave.</title>
        <authorList>
            <person name="Schumann P."/>
            <person name="Kim I.S."/>
        </authorList>
    </citation>
    <scope>NUCLEOTIDE SEQUENCE [LARGE SCALE GENOMIC DNA]</scope>
    <source>
        <strain evidence="1 2">C5-26</strain>
    </source>
</reference>
<organism evidence="1 2">
    <name type="scientific">Leekyejoonella antrihumi</name>
    <dbReference type="NCBI Taxonomy" id="1660198"/>
    <lineage>
        <taxon>Bacteria</taxon>
        <taxon>Bacillati</taxon>
        <taxon>Actinomycetota</taxon>
        <taxon>Actinomycetes</taxon>
        <taxon>Micrococcales</taxon>
        <taxon>Dermacoccaceae</taxon>
        <taxon>Leekyejoonella</taxon>
    </lineage>
</organism>
<dbReference type="Gene3D" id="3.40.630.30">
    <property type="match status" value="1"/>
</dbReference>
<evidence type="ECO:0000313" key="1">
    <source>
        <dbReference type="EMBL" id="TWP34136.1"/>
    </source>
</evidence>